<evidence type="ECO:0000256" key="1">
    <source>
        <dbReference type="SAM" id="MobiDB-lite"/>
    </source>
</evidence>
<feature type="compositionally biased region" description="Basic residues" evidence="1">
    <location>
        <begin position="227"/>
        <end position="239"/>
    </location>
</feature>
<evidence type="ECO:0000313" key="2">
    <source>
        <dbReference type="EMBL" id="KAF2112567.1"/>
    </source>
</evidence>
<feature type="compositionally biased region" description="Polar residues" evidence="1">
    <location>
        <begin position="168"/>
        <end position="179"/>
    </location>
</feature>
<feature type="compositionally biased region" description="Basic and acidic residues" evidence="1">
    <location>
        <begin position="104"/>
        <end position="116"/>
    </location>
</feature>
<feature type="compositionally biased region" description="Polar residues" evidence="1">
    <location>
        <begin position="348"/>
        <end position="358"/>
    </location>
</feature>
<feature type="compositionally biased region" description="Basic and acidic residues" evidence="1">
    <location>
        <begin position="52"/>
        <end position="79"/>
    </location>
</feature>
<gene>
    <name evidence="2" type="ORF">BDV96DRAFT_152710</name>
</gene>
<accession>A0A6A5Z149</accession>
<feature type="compositionally biased region" description="Polar residues" evidence="1">
    <location>
        <begin position="322"/>
        <end position="339"/>
    </location>
</feature>
<protein>
    <recommendedName>
        <fullName evidence="4">Tymo-45kd-70kd multi-domain protein</fullName>
    </recommendedName>
</protein>
<feature type="compositionally biased region" description="Basic and acidic residues" evidence="1">
    <location>
        <begin position="213"/>
        <end position="226"/>
    </location>
</feature>
<dbReference type="AlphaFoldDB" id="A0A6A5Z149"/>
<dbReference type="OrthoDB" id="5326588at2759"/>
<feature type="compositionally biased region" description="Basic residues" evidence="1">
    <location>
        <begin position="151"/>
        <end position="160"/>
    </location>
</feature>
<evidence type="ECO:0000313" key="3">
    <source>
        <dbReference type="Proteomes" id="UP000799770"/>
    </source>
</evidence>
<feature type="compositionally biased region" description="Basic and acidic residues" evidence="1">
    <location>
        <begin position="26"/>
        <end position="35"/>
    </location>
</feature>
<feature type="compositionally biased region" description="Low complexity" evidence="1">
    <location>
        <begin position="92"/>
        <end position="103"/>
    </location>
</feature>
<feature type="region of interest" description="Disordered" evidence="1">
    <location>
        <begin position="52"/>
        <end position="251"/>
    </location>
</feature>
<evidence type="ECO:0008006" key="4">
    <source>
        <dbReference type="Google" id="ProtNLM"/>
    </source>
</evidence>
<dbReference type="EMBL" id="ML977330">
    <property type="protein sequence ID" value="KAF2112567.1"/>
    <property type="molecule type" value="Genomic_DNA"/>
</dbReference>
<dbReference type="Proteomes" id="UP000799770">
    <property type="component" value="Unassembled WGS sequence"/>
</dbReference>
<organism evidence="2 3">
    <name type="scientific">Lophiotrema nucula</name>
    <dbReference type="NCBI Taxonomy" id="690887"/>
    <lineage>
        <taxon>Eukaryota</taxon>
        <taxon>Fungi</taxon>
        <taxon>Dikarya</taxon>
        <taxon>Ascomycota</taxon>
        <taxon>Pezizomycotina</taxon>
        <taxon>Dothideomycetes</taxon>
        <taxon>Pleosporomycetidae</taxon>
        <taxon>Pleosporales</taxon>
        <taxon>Lophiotremataceae</taxon>
        <taxon>Lophiotrema</taxon>
    </lineage>
</organism>
<feature type="region of interest" description="Disordered" evidence="1">
    <location>
        <begin position="1"/>
        <end position="35"/>
    </location>
</feature>
<proteinExistence type="predicted"/>
<feature type="region of interest" description="Disordered" evidence="1">
    <location>
        <begin position="322"/>
        <end position="371"/>
    </location>
</feature>
<feature type="compositionally biased region" description="Basic and acidic residues" evidence="1">
    <location>
        <begin position="181"/>
        <end position="203"/>
    </location>
</feature>
<name>A0A6A5Z149_9PLEO</name>
<keyword evidence="3" id="KW-1185">Reference proteome</keyword>
<reference evidence="2" key="1">
    <citation type="journal article" date="2020" name="Stud. Mycol.">
        <title>101 Dothideomycetes genomes: a test case for predicting lifestyles and emergence of pathogens.</title>
        <authorList>
            <person name="Haridas S."/>
            <person name="Albert R."/>
            <person name="Binder M."/>
            <person name="Bloem J."/>
            <person name="Labutti K."/>
            <person name="Salamov A."/>
            <person name="Andreopoulos B."/>
            <person name="Baker S."/>
            <person name="Barry K."/>
            <person name="Bills G."/>
            <person name="Bluhm B."/>
            <person name="Cannon C."/>
            <person name="Castanera R."/>
            <person name="Culley D."/>
            <person name="Daum C."/>
            <person name="Ezra D."/>
            <person name="Gonzalez J."/>
            <person name="Henrissat B."/>
            <person name="Kuo A."/>
            <person name="Liang C."/>
            <person name="Lipzen A."/>
            <person name="Lutzoni F."/>
            <person name="Magnuson J."/>
            <person name="Mondo S."/>
            <person name="Nolan M."/>
            <person name="Ohm R."/>
            <person name="Pangilinan J."/>
            <person name="Park H.-J."/>
            <person name="Ramirez L."/>
            <person name="Alfaro M."/>
            <person name="Sun H."/>
            <person name="Tritt A."/>
            <person name="Yoshinaga Y."/>
            <person name="Zwiers L.-H."/>
            <person name="Turgeon B."/>
            <person name="Goodwin S."/>
            <person name="Spatafora J."/>
            <person name="Crous P."/>
            <person name="Grigoriev I."/>
        </authorList>
    </citation>
    <scope>NUCLEOTIDE SEQUENCE</scope>
    <source>
        <strain evidence="2">CBS 627.86</strain>
    </source>
</reference>
<sequence length="509" mass="55976">MLQSNPSLADVPDSSPAQLESLARSVEQKKQRLEADIRDYIRRKQEQLRNYERELLEQQRSMDRAGSRAEPDVQAEDRGAQSADAQTPPSNPTESSSSPAETAADLKKLGPGDTAKRTKHTRVHKREKELCGLVTPIFLPLLDAGEATPVKQKKERKKRREEKAEGAATSSPQSEQGSPSRDAEKGKEARRSRSRNSEEKMEQAEAAAVSSEAKSERRKEEAEKEKKRSKRSTIKKSSLRHNGAPRARRKRVSLVIDDQIVLPADAVVDIGTVTSPSETATSSASNSTTSLDDLVDPRLVERVDTPVHHDALHHSLSLNMTLPSTSPTKHTGHTLSDSPSLEFEHQAGSRNATANYSPPKSAGRTFLDPAPSTSMNIPQYASPAPIYSNALEQEEIPEEEYSSEDRENGNFDTYVGGIDGSGVDDVDQAGSYGYPSSLGASYMESYMKARPLSVRIAAAEKAELEDKEKQALLADEKAEQDEFDFDIRKGRVEEVDDDDMDVIGSMEGF</sequence>